<dbReference type="PROSITE" id="PS50043">
    <property type="entry name" value="HTH_LUXR_2"/>
    <property type="match status" value="1"/>
</dbReference>
<keyword evidence="3" id="KW-0804">Transcription</keyword>
<keyword evidence="7" id="KW-1185">Reference proteome</keyword>
<evidence type="ECO:0000259" key="4">
    <source>
        <dbReference type="PROSITE" id="PS50043"/>
    </source>
</evidence>
<organism evidence="6 7">
    <name type="scientific">Microbacterium ginsengisoli</name>
    <dbReference type="NCBI Taxonomy" id="400772"/>
    <lineage>
        <taxon>Bacteria</taxon>
        <taxon>Bacillati</taxon>
        <taxon>Actinomycetota</taxon>
        <taxon>Actinomycetes</taxon>
        <taxon>Micrococcales</taxon>
        <taxon>Microbacteriaceae</taxon>
        <taxon>Microbacterium</taxon>
    </lineage>
</organism>
<dbReference type="PROSITE" id="PS00622">
    <property type="entry name" value="HTH_LUXR_1"/>
    <property type="match status" value="1"/>
</dbReference>
<evidence type="ECO:0000256" key="3">
    <source>
        <dbReference type="ARBA" id="ARBA00023163"/>
    </source>
</evidence>
<reference evidence="6 7" key="1">
    <citation type="submission" date="2015-02" db="EMBL/GenBank/DDBJ databases">
        <title>Draft genome sequences of ten Microbacterium spp. with emphasis on heavy metal contaminated environments.</title>
        <authorList>
            <person name="Corretto E."/>
        </authorList>
    </citation>
    <scope>NUCLEOTIDE SEQUENCE [LARGE SCALE GENOMIC DNA]</scope>
    <source>
        <strain evidence="6 7">DSM 18659</strain>
    </source>
</reference>
<evidence type="ECO:0000256" key="2">
    <source>
        <dbReference type="ARBA" id="ARBA00023125"/>
    </source>
</evidence>
<evidence type="ECO:0000313" key="7">
    <source>
        <dbReference type="Proteomes" id="UP000033451"/>
    </source>
</evidence>
<evidence type="ECO:0000313" key="8">
    <source>
        <dbReference type="Proteomes" id="UP000257479"/>
    </source>
</evidence>
<comment type="caution">
    <text evidence="6">The sequence shown here is derived from an EMBL/GenBank/DDBJ whole genome shotgun (WGS) entry which is preliminary data.</text>
</comment>
<dbReference type="GO" id="GO:0006355">
    <property type="term" value="P:regulation of DNA-templated transcription"/>
    <property type="evidence" value="ECO:0007669"/>
    <property type="project" value="InterPro"/>
</dbReference>
<keyword evidence="2" id="KW-0238">DNA-binding</keyword>
<accession>A0A0F0LTI4</accession>
<dbReference type="PATRIC" id="fig|400772.4.peg.1600"/>
<dbReference type="STRING" id="400772.RR49_01580"/>
<dbReference type="EMBL" id="DMNG01000043">
    <property type="protein sequence ID" value="HAN23451.1"/>
    <property type="molecule type" value="Genomic_DNA"/>
</dbReference>
<keyword evidence="1" id="KW-0805">Transcription regulation</keyword>
<dbReference type="InterPro" id="IPR036388">
    <property type="entry name" value="WH-like_DNA-bd_sf"/>
</dbReference>
<gene>
    <name evidence="6" type="primary">vjbR</name>
    <name evidence="5" type="ORF">DCP95_02635</name>
    <name evidence="6" type="ORF">RR49_01580</name>
</gene>
<dbReference type="PRINTS" id="PR00038">
    <property type="entry name" value="HTHLUXR"/>
</dbReference>
<dbReference type="InterPro" id="IPR016032">
    <property type="entry name" value="Sig_transdc_resp-reg_C-effctor"/>
</dbReference>
<dbReference type="CDD" id="cd06170">
    <property type="entry name" value="LuxR_C_like"/>
    <property type="match status" value="1"/>
</dbReference>
<dbReference type="PANTHER" id="PTHR44688">
    <property type="entry name" value="DNA-BINDING TRANSCRIPTIONAL ACTIVATOR DEVR_DOSR"/>
    <property type="match status" value="1"/>
</dbReference>
<dbReference type="Proteomes" id="UP000257479">
    <property type="component" value="Unassembled WGS sequence"/>
</dbReference>
<dbReference type="GO" id="GO:0003677">
    <property type="term" value="F:DNA binding"/>
    <property type="evidence" value="ECO:0007669"/>
    <property type="project" value="UniProtKB-KW"/>
</dbReference>
<sequence>METMTSPLAPRDALLATLRTLRRDTGASITFGAYATPGGARLDAFVGAHSHTLAGVLIEPAHGVGGKAMVDRRPVAATQYERSTAITHHYDREVSGEAIVSLLAVPAIVGDRVRAVLYVGERVATQFGGDIVRRTVSAAQNLAWEFTVAAEVERRVTELRQAAALSAAADAPSRERQEVREAAAELRELSRVVQDPELLARIDAIGRLLLPAPTELVAPRLSPREVDMITQLALGRRNSQIAEALGLTEATVKAYVSSAMHKLDASSRFEAVAAARRAGIVA</sequence>
<dbReference type="OrthoDB" id="4069167at2"/>
<dbReference type="InterPro" id="IPR000792">
    <property type="entry name" value="Tscrpt_reg_LuxR_C"/>
</dbReference>
<proteinExistence type="predicted"/>
<evidence type="ECO:0000256" key="1">
    <source>
        <dbReference type="ARBA" id="ARBA00023015"/>
    </source>
</evidence>
<dbReference type="Gene3D" id="1.10.10.10">
    <property type="entry name" value="Winged helix-like DNA-binding domain superfamily/Winged helix DNA-binding domain"/>
    <property type="match status" value="1"/>
</dbReference>
<dbReference type="SUPFAM" id="SSF55781">
    <property type="entry name" value="GAF domain-like"/>
    <property type="match status" value="1"/>
</dbReference>
<evidence type="ECO:0000313" key="5">
    <source>
        <dbReference type="EMBL" id="HAN23451.1"/>
    </source>
</evidence>
<dbReference type="SUPFAM" id="SSF46894">
    <property type="entry name" value="C-terminal effector domain of the bipartite response regulators"/>
    <property type="match status" value="1"/>
</dbReference>
<dbReference type="SMART" id="SM00421">
    <property type="entry name" value="HTH_LUXR"/>
    <property type="match status" value="1"/>
</dbReference>
<dbReference type="PANTHER" id="PTHR44688:SF16">
    <property type="entry name" value="DNA-BINDING TRANSCRIPTIONAL ACTIVATOR DEVR_DOSR"/>
    <property type="match status" value="1"/>
</dbReference>
<dbReference type="Pfam" id="PF00196">
    <property type="entry name" value="GerE"/>
    <property type="match status" value="1"/>
</dbReference>
<dbReference type="Proteomes" id="UP000033451">
    <property type="component" value="Unassembled WGS sequence"/>
</dbReference>
<dbReference type="EMBL" id="JYIY01000073">
    <property type="protein sequence ID" value="KJL36567.1"/>
    <property type="molecule type" value="Genomic_DNA"/>
</dbReference>
<feature type="domain" description="HTH luxR-type" evidence="4">
    <location>
        <begin position="214"/>
        <end position="279"/>
    </location>
</feature>
<name>A0A0F0LTI4_9MICO</name>
<dbReference type="Gene3D" id="3.30.450.40">
    <property type="match status" value="1"/>
</dbReference>
<protein>
    <submittedName>
        <fullName evidence="6">HTH-type quorum sensing-dependent transcriptional regulator VjbR</fullName>
    </submittedName>
    <submittedName>
        <fullName evidence="5">Helix-turn-helix transcriptional regulator</fullName>
    </submittedName>
</protein>
<dbReference type="InterPro" id="IPR029016">
    <property type="entry name" value="GAF-like_dom_sf"/>
</dbReference>
<dbReference type="AlphaFoldDB" id="A0A0F0LTI4"/>
<reference evidence="5 8" key="2">
    <citation type="journal article" date="2018" name="Nat. Biotechnol.">
        <title>A standardized bacterial taxonomy based on genome phylogeny substantially revises the tree of life.</title>
        <authorList>
            <person name="Parks D.H."/>
            <person name="Chuvochina M."/>
            <person name="Waite D.W."/>
            <person name="Rinke C."/>
            <person name="Skarshewski A."/>
            <person name="Chaumeil P.A."/>
            <person name="Hugenholtz P."/>
        </authorList>
    </citation>
    <scope>NUCLEOTIDE SEQUENCE [LARGE SCALE GENOMIC DNA]</scope>
    <source>
        <strain evidence="5">UBA9152</strain>
    </source>
</reference>
<evidence type="ECO:0000313" key="6">
    <source>
        <dbReference type="EMBL" id="KJL36567.1"/>
    </source>
</evidence>